<dbReference type="RefSeq" id="WP_284056119.1">
    <property type="nucleotide sequence ID" value="NZ_JAMSLR010000002.1"/>
</dbReference>
<evidence type="ECO:0000313" key="9">
    <source>
        <dbReference type="Proteomes" id="UP001165306"/>
    </source>
</evidence>
<dbReference type="Gene3D" id="3.30.160.20">
    <property type="match status" value="1"/>
</dbReference>
<dbReference type="FunFam" id="3.30.160.20:FF:000010">
    <property type="entry name" value="Peptide chain release factor 2"/>
    <property type="match status" value="1"/>
</dbReference>
<evidence type="ECO:0000256" key="1">
    <source>
        <dbReference type="ARBA" id="ARBA00010835"/>
    </source>
</evidence>
<gene>
    <name evidence="4 8" type="primary">prfB</name>
    <name evidence="8" type="ORF">NET02_04205</name>
</gene>
<comment type="PTM">
    <text evidence="4">Methylated by PrmC. Methylation increases the termination efficiency of RF2.</text>
</comment>
<reference evidence="8" key="1">
    <citation type="submission" date="2022-06" db="EMBL/GenBank/DDBJ databases">
        <title>CFH 74404 Thermomicrobiaceae sp.</title>
        <authorList>
            <person name="Ming H."/>
            <person name="Li W.-J."/>
            <person name="Zhao Z."/>
        </authorList>
    </citation>
    <scope>NUCLEOTIDE SEQUENCE</scope>
    <source>
        <strain evidence="8">CFH 74404</strain>
    </source>
</reference>
<dbReference type="NCBIfam" id="TIGR00020">
    <property type="entry name" value="prfB"/>
    <property type="match status" value="1"/>
</dbReference>
<dbReference type="InterPro" id="IPR004374">
    <property type="entry name" value="PrfB"/>
</dbReference>
<evidence type="ECO:0000256" key="2">
    <source>
        <dbReference type="ARBA" id="ARBA00022481"/>
    </source>
</evidence>
<evidence type="ECO:0000256" key="3">
    <source>
        <dbReference type="ARBA" id="ARBA00022917"/>
    </source>
</evidence>
<dbReference type="SUPFAM" id="SSF75620">
    <property type="entry name" value="Release factor"/>
    <property type="match status" value="1"/>
</dbReference>
<dbReference type="GO" id="GO:0005737">
    <property type="term" value="C:cytoplasm"/>
    <property type="evidence" value="ECO:0007669"/>
    <property type="project" value="UniProtKB-SubCell"/>
</dbReference>
<evidence type="ECO:0000313" key="8">
    <source>
        <dbReference type="EMBL" id="MCM8748338.1"/>
    </source>
</evidence>
<keyword evidence="3 4" id="KW-0648">Protein biosynthesis</keyword>
<dbReference type="PANTHER" id="PTHR43116:SF3">
    <property type="entry name" value="CLASS I PEPTIDE CHAIN RELEASE FACTOR"/>
    <property type="match status" value="1"/>
</dbReference>
<comment type="function">
    <text evidence="4">Peptide chain release factor 2 directs the termination of translation in response to the peptide chain termination codons UGA and UAA.</text>
</comment>
<dbReference type="Pfam" id="PF00472">
    <property type="entry name" value="RF-1"/>
    <property type="match status" value="1"/>
</dbReference>
<proteinExistence type="inferred from homology"/>
<dbReference type="GO" id="GO:0016149">
    <property type="term" value="F:translation release factor activity, codon specific"/>
    <property type="evidence" value="ECO:0007669"/>
    <property type="project" value="UniProtKB-UniRule"/>
</dbReference>
<organism evidence="8 9">
    <name type="scientific">Thermalbibacter longus</name>
    <dbReference type="NCBI Taxonomy" id="2951981"/>
    <lineage>
        <taxon>Bacteria</taxon>
        <taxon>Pseudomonadati</taxon>
        <taxon>Thermomicrobiota</taxon>
        <taxon>Thermomicrobia</taxon>
        <taxon>Thermomicrobiales</taxon>
        <taxon>Thermomicrobiaceae</taxon>
        <taxon>Thermalbibacter</taxon>
    </lineage>
</organism>
<comment type="caution">
    <text evidence="8">The sequence shown here is derived from an EMBL/GenBank/DDBJ whole genome shotgun (WGS) entry which is preliminary data.</text>
</comment>
<feature type="modified residue" description="N5-methylglutamine" evidence="4">
    <location>
        <position position="248"/>
    </location>
</feature>
<dbReference type="SMART" id="SM00937">
    <property type="entry name" value="PCRF"/>
    <property type="match status" value="1"/>
</dbReference>
<dbReference type="Gene3D" id="1.20.58.410">
    <property type="entry name" value="Release factor"/>
    <property type="match status" value="1"/>
</dbReference>
<accession>A0AA42BC19</accession>
<dbReference type="HAMAP" id="MF_00094">
    <property type="entry name" value="Rel_fac_2"/>
    <property type="match status" value="1"/>
</dbReference>
<dbReference type="InterPro" id="IPR045853">
    <property type="entry name" value="Pep_chain_release_fac_I_sf"/>
</dbReference>
<dbReference type="Pfam" id="PF03462">
    <property type="entry name" value="PCRF"/>
    <property type="match status" value="1"/>
</dbReference>
<evidence type="ECO:0000256" key="4">
    <source>
        <dbReference type="HAMAP-Rule" id="MF_00094"/>
    </source>
</evidence>
<evidence type="ECO:0000259" key="7">
    <source>
        <dbReference type="PROSITE" id="PS00745"/>
    </source>
</evidence>
<evidence type="ECO:0000256" key="5">
    <source>
        <dbReference type="NCBIfam" id="TIGR00020"/>
    </source>
</evidence>
<feature type="domain" description="Prokaryotic-type class I peptide chain release factors" evidence="7">
    <location>
        <begin position="241"/>
        <end position="257"/>
    </location>
</feature>
<dbReference type="EMBL" id="JAMSLR010000002">
    <property type="protein sequence ID" value="MCM8748338.1"/>
    <property type="molecule type" value="Genomic_DNA"/>
</dbReference>
<feature type="coiled-coil region" evidence="6">
    <location>
        <begin position="51"/>
        <end position="112"/>
    </location>
</feature>
<keyword evidence="2 4" id="KW-0488">Methylation</keyword>
<keyword evidence="6" id="KW-0175">Coiled coil</keyword>
<dbReference type="AlphaFoldDB" id="A0AA42BC19"/>
<dbReference type="PANTHER" id="PTHR43116">
    <property type="entry name" value="PEPTIDE CHAIN RELEASE FACTOR 2"/>
    <property type="match status" value="1"/>
</dbReference>
<protein>
    <recommendedName>
        <fullName evidence="4 5">Peptide chain release factor 2</fullName>
        <shortName evidence="4">RF-2</shortName>
    </recommendedName>
</protein>
<comment type="subcellular location">
    <subcellularLocation>
        <location evidence="4">Cytoplasm</location>
    </subcellularLocation>
</comment>
<keyword evidence="4" id="KW-0963">Cytoplasm</keyword>
<dbReference type="InterPro" id="IPR005139">
    <property type="entry name" value="PCRF"/>
</dbReference>
<comment type="similarity">
    <text evidence="1 4">Belongs to the prokaryotic/mitochondrial release factor family.</text>
</comment>
<name>A0AA42BC19_9BACT</name>
<dbReference type="Gene3D" id="3.30.70.1660">
    <property type="match status" value="1"/>
</dbReference>
<dbReference type="PROSITE" id="PS00745">
    <property type="entry name" value="RF_PROK_I"/>
    <property type="match status" value="1"/>
</dbReference>
<keyword evidence="9" id="KW-1185">Reference proteome</keyword>
<sequence length="370" mass="41932">MTPSITLQLPEILERLDRIGVRLDLPGKRQEIAQLEELSADPEFWNDPQRAQRTMRRLSQLREQVEQWESLSRQARDLQELSELAGDDDNLQAELAAEVEQLAGQLHQLELRLMLSGPYDAQDAILAVHAGTGGVDAQDWAEMLLRMYLRWAQRAGYQAEVLDISEGEEAGIKSATVEIRGPYAYGYIKGEAGTHRLVRLSPFDAAHRRHTAFALVEVLPDVEDDTEVEIREEDLRIDTYRASGAGGQHVNKTESAVRITHLPTGIVVTCQNERSQIQNRETAMKILRARLIELKLRERQEQQARLKGKPSVTGWGSRIRSYVLHPYTMVTDHRTEVSTSNIQAVLDGELEPFIEAYLERQLSDLSLEPV</sequence>
<dbReference type="InterPro" id="IPR000352">
    <property type="entry name" value="Pep_chain_release_fac_I"/>
</dbReference>
<evidence type="ECO:0000256" key="6">
    <source>
        <dbReference type="SAM" id="Coils"/>
    </source>
</evidence>
<dbReference type="Proteomes" id="UP001165306">
    <property type="component" value="Unassembled WGS sequence"/>
</dbReference>